<dbReference type="GO" id="GO:0070681">
    <property type="term" value="P:glutaminyl-tRNAGln biosynthesis via transamidation"/>
    <property type="evidence" value="ECO:0007669"/>
    <property type="project" value="TreeGrafter"/>
</dbReference>
<dbReference type="AlphaFoldDB" id="K1RI79"/>
<reference evidence="2" key="1">
    <citation type="journal article" date="2012" name="Nature">
        <title>The oyster genome reveals stress adaptation and complexity of shell formation.</title>
        <authorList>
            <person name="Zhang G."/>
            <person name="Fang X."/>
            <person name="Guo X."/>
            <person name="Li L."/>
            <person name="Luo R."/>
            <person name="Xu F."/>
            <person name="Yang P."/>
            <person name="Zhang L."/>
            <person name="Wang X."/>
            <person name="Qi H."/>
            <person name="Xiong Z."/>
            <person name="Que H."/>
            <person name="Xie Y."/>
            <person name="Holland P.W."/>
            <person name="Paps J."/>
            <person name="Zhu Y."/>
            <person name="Wu F."/>
            <person name="Chen Y."/>
            <person name="Wang J."/>
            <person name="Peng C."/>
            <person name="Meng J."/>
            <person name="Yang L."/>
            <person name="Liu J."/>
            <person name="Wen B."/>
            <person name="Zhang N."/>
            <person name="Huang Z."/>
            <person name="Zhu Q."/>
            <person name="Feng Y."/>
            <person name="Mount A."/>
            <person name="Hedgecock D."/>
            <person name="Xu Z."/>
            <person name="Liu Y."/>
            <person name="Domazet-Loso T."/>
            <person name="Du Y."/>
            <person name="Sun X."/>
            <person name="Zhang S."/>
            <person name="Liu B."/>
            <person name="Cheng P."/>
            <person name="Jiang X."/>
            <person name="Li J."/>
            <person name="Fan D."/>
            <person name="Wang W."/>
            <person name="Fu W."/>
            <person name="Wang T."/>
            <person name="Wang B."/>
            <person name="Zhang J."/>
            <person name="Peng Z."/>
            <person name="Li Y."/>
            <person name="Li N."/>
            <person name="Wang J."/>
            <person name="Chen M."/>
            <person name="He Y."/>
            <person name="Tan F."/>
            <person name="Song X."/>
            <person name="Zheng Q."/>
            <person name="Huang R."/>
            <person name="Yang H."/>
            <person name="Du X."/>
            <person name="Chen L."/>
            <person name="Yang M."/>
            <person name="Gaffney P.M."/>
            <person name="Wang S."/>
            <person name="Luo L."/>
            <person name="She Z."/>
            <person name="Ming Y."/>
            <person name="Huang W."/>
            <person name="Zhang S."/>
            <person name="Huang B."/>
            <person name="Zhang Y."/>
            <person name="Qu T."/>
            <person name="Ni P."/>
            <person name="Miao G."/>
            <person name="Wang J."/>
            <person name="Wang Q."/>
            <person name="Steinberg C.E."/>
            <person name="Wang H."/>
            <person name="Li N."/>
            <person name="Qian L."/>
            <person name="Zhang G."/>
            <person name="Li Y."/>
            <person name="Yang H."/>
            <person name="Liu X."/>
            <person name="Wang J."/>
            <person name="Yin Y."/>
            <person name="Wang J."/>
        </authorList>
    </citation>
    <scope>NUCLEOTIDE SEQUENCE [LARGE SCALE GENOMIC DNA]</scope>
    <source>
        <strain evidence="2">05x7-T-G4-1.051#20</strain>
    </source>
</reference>
<dbReference type="SMART" id="SM00845">
    <property type="entry name" value="GatB_Yqey"/>
    <property type="match status" value="1"/>
</dbReference>
<dbReference type="Pfam" id="PF02934">
    <property type="entry name" value="GatB_N"/>
    <property type="match status" value="1"/>
</dbReference>
<dbReference type="PANTHER" id="PTHR11659:SF0">
    <property type="entry name" value="GLUTAMYL-TRNA(GLN) AMIDOTRANSFERASE SUBUNIT B, MITOCHONDRIAL"/>
    <property type="match status" value="1"/>
</dbReference>
<dbReference type="EMBL" id="JH818075">
    <property type="protein sequence ID" value="EKC33916.1"/>
    <property type="molecule type" value="Genomic_DNA"/>
</dbReference>
<dbReference type="InterPro" id="IPR017959">
    <property type="entry name" value="Asn/Gln-tRNA_amidoTrfase_suB/E"/>
</dbReference>
<gene>
    <name evidence="2" type="ORF">CGI_10021430</name>
</gene>
<protein>
    <submittedName>
        <fullName evidence="2">Putative glutamyl-tRNA(Gln) amidotransferase subunit B, mitochondrial</fullName>
    </submittedName>
</protein>
<name>K1RI79_MAGGI</name>
<proteinExistence type="predicted"/>
<dbReference type="GO" id="GO:0005739">
    <property type="term" value="C:mitochondrion"/>
    <property type="evidence" value="ECO:0007669"/>
    <property type="project" value="TreeGrafter"/>
</dbReference>
<dbReference type="InterPro" id="IPR014746">
    <property type="entry name" value="Gln_synth/guanido_kin_cat_dom"/>
</dbReference>
<organism evidence="2">
    <name type="scientific">Magallana gigas</name>
    <name type="common">Pacific oyster</name>
    <name type="synonym">Crassostrea gigas</name>
    <dbReference type="NCBI Taxonomy" id="29159"/>
    <lineage>
        <taxon>Eukaryota</taxon>
        <taxon>Metazoa</taxon>
        <taxon>Spiralia</taxon>
        <taxon>Lophotrochozoa</taxon>
        <taxon>Mollusca</taxon>
        <taxon>Bivalvia</taxon>
        <taxon>Autobranchia</taxon>
        <taxon>Pteriomorphia</taxon>
        <taxon>Ostreida</taxon>
        <taxon>Ostreoidea</taxon>
        <taxon>Ostreidae</taxon>
        <taxon>Magallana</taxon>
    </lineage>
</organism>
<dbReference type="InterPro" id="IPR023168">
    <property type="entry name" value="GatB_Yqey_C_2"/>
</dbReference>
<dbReference type="PANTHER" id="PTHR11659">
    <property type="entry name" value="GLUTAMYL-TRNA GLN AMIDOTRANSFERASE SUBUNIT B MITOCHONDRIAL AND PROKARYOTIC PET112-RELATED"/>
    <property type="match status" value="1"/>
</dbReference>
<dbReference type="GO" id="GO:0050567">
    <property type="term" value="F:glutaminyl-tRNA synthase (glutamine-hydrolyzing) activity"/>
    <property type="evidence" value="ECO:0007669"/>
    <property type="project" value="TreeGrafter"/>
</dbReference>
<dbReference type="GO" id="GO:0030956">
    <property type="term" value="C:glutamyl-tRNA(Gln) amidotransferase complex"/>
    <property type="evidence" value="ECO:0007669"/>
    <property type="project" value="TreeGrafter"/>
</dbReference>
<keyword evidence="2" id="KW-0808">Transferase</keyword>
<dbReference type="SUPFAM" id="SSF55931">
    <property type="entry name" value="Glutamine synthetase/guanido kinase"/>
    <property type="match status" value="1"/>
</dbReference>
<dbReference type="HOGENOM" id="CLU_019240_1_0_1"/>
<sequence>MNIEDHKVLNGECVRAGVKTAIALNSKINKVSKFDRKHYFYADLPQGYQITQQRQPLAVGGEVEYILIDQNNRYVTKTARITQLQLEQDSGRSLHDEEGRQSLIDLNRAGIGLMEIVTEPDFENGIDCSSFVREVQLMMRQLQVCLGSFREGALRVDANISVHKPSEPLGVRSEVKNLGSLKDLRNAVDFEIKRQKSVLKNGGTVINETRTFDSESGPISPDILAEIVDIKESGYSTVAYCSQLVELYLKQDITERPKTVVDNNGWRQIVDTETLKPVCVKILKENPKLVKKYFKGKEDKALSSLLMKALNETQMKGHPVLMKKIFTELLEEQKQK</sequence>
<evidence type="ECO:0000313" key="2">
    <source>
        <dbReference type="EMBL" id="EKC33916.1"/>
    </source>
</evidence>
<dbReference type="InterPro" id="IPR017958">
    <property type="entry name" value="Gln-tRNA_amidoTrfase_suB_CS"/>
</dbReference>
<dbReference type="InterPro" id="IPR018027">
    <property type="entry name" value="Asn/Gln_amidotransferase"/>
</dbReference>
<dbReference type="InParanoid" id="K1RI79"/>
<dbReference type="InterPro" id="IPR006075">
    <property type="entry name" value="Asn/Gln-tRNA_Trfase_suB/E_cat"/>
</dbReference>
<dbReference type="PROSITE" id="PS01234">
    <property type="entry name" value="GATB"/>
    <property type="match status" value="1"/>
</dbReference>
<dbReference type="GO" id="GO:0016740">
    <property type="term" value="F:transferase activity"/>
    <property type="evidence" value="ECO:0007669"/>
    <property type="project" value="UniProtKB-KW"/>
</dbReference>
<evidence type="ECO:0000259" key="1">
    <source>
        <dbReference type="SMART" id="SM00845"/>
    </source>
</evidence>
<dbReference type="GO" id="GO:0032543">
    <property type="term" value="P:mitochondrial translation"/>
    <property type="evidence" value="ECO:0007669"/>
    <property type="project" value="TreeGrafter"/>
</dbReference>
<dbReference type="Gene3D" id="1.10.10.410">
    <property type="match status" value="1"/>
</dbReference>
<accession>K1RI79</accession>
<feature type="domain" description="Asn/Gln amidotransferase" evidence="1">
    <location>
        <begin position="188"/>
        <end position="330"/>
    </location>
</feature>